<dbReference type="PANTHER" id="PTHR35863">
    <property type="entry name" value="COBALT-PRECORRIN-5B C(1)-METHYLTRANSFERASE"/>
    <property type="match status" value="1"/>
</dbReference>
<dbReference type="NCBIfam" id="TIGR00312">
    <property type="entry name" value="cbiD"/>
    <property type="match status" value="1"/>
</dbReference>
<keyword evidence="8" id="KW-1185">Reference proteome</keyword>
<dbReference type="EC" id="2.1.1.195" evidence="5"/>
<keyword evidence="3 5" id="KW-0808">Transferase</keyword>
<evidence type="ECO:0000256" key="6">
    <source>
        <dbReference type="SAM" id="MobiDB-lite"/>
    </source>
</evidence>
<dbReference type="InterPro" id="IPR036074">
    <property type="entry name" value="CbiD_sf"/>
</dbReference>
<dbReference type="GO" id="GO:0043780">
    <property type="term" value="F:cobalt-precorrin-5B C1-methyltransferase activity"/>
    <property type="evidence" value="ECO:0007669"/>
    <property type="project" value="RHEA"/>
</dbReference>
<dbReference type="SUPFAM" id="SSF111342">
    <property type="entry name" value="CbiD-like"/>
    <property type="match status" value="1"/>
</dbReference>
<evidence type="ECO:0000313" key="8">
    <source>
        <dbReference type="Proteomes" id="UP000000263"/>
    </source>
</evidence>
<dbReference type="EMBL" id="CP000804">
    <property type="protein sequence ID" value="ABU56766.1"/>
    <property type="molecule type" value="Genomic_DNA"/>
</dbReference>
<dbReference type="Pfam" id="PF01888">
    <property type="entry name" value="CbiD"/>
    <property type="match status" value="1"/>
</dbReference>
<keyword evidence="2 5" id="KW-0489">Methyltransferase</keyword>
<dbReference type="GO" id="GO:0032259">
    <property type="term" value="P:methylation"/>
    <property type="evidence" value="ECO:0007669"/>
    <property type="project" value="UniProtKB-KW"/>
</dbReference>
<dbReference type="PANTHER" id="PTHR35863:SF1">
    <property type="entry name" value="COBALT-PRECORRIN-5B C(1)-METHYLTRANSFERASE"/>
    <property type="match status" value="1"/>
</dbReference>
<dbReference type="KEGG" id="rca:Rcas_0641"/>
<comment type="function">
    <text evidence="5">Catalyzes the methylation of C-1 in cobalt-precorrin-5B to form cobalt-precorrin-6A.</text>
</comment>
<dbReference type="STRING" id="383372.Rcas_0641"/>
<dbReference type="UniPathway" id="UPA00148">
    <property type="reaction ID" value="UER00227"/>
</dbReference>
<evidence type="ECO:0000256" key="5">
    <source>
        <dbReference type="HAMAP-Rule" id="MF_00787"/>
    </source>
</evidence>
<dbReference type="GO" id="GO:0019251">
    <property type="term" value="P:anaerobic cobalamin biosynthetic process"/>
    <property type="evidence" value="ECO:0007669"/>
    <property type="project" value="UniProtKB-UniRule"/>
</dbReference>
<feature type="region of interest" description="Disordered" evidence="6">
    <location>
        <begin position="375"/>
        <end position="413"/>
    </location>
</feature>
<comment type="similarity">
    <text evidence="5">Belongs to the CbiD family.</text>
</comment>
<dbReference type="AlphaFoldDB" id="A7NH19"/>
<protein>
    <recommendedName>
        <fullName evidence="5">Cobalt-precorrin-5B C(1)-methyltransferase</fullName>
        <ecNumber evidence="5">2.1.1.195</ecNumber>
    </recommendedName>
    <alternativeName>
        <fullName evidence="5">Cobalt-precorrin-6A synthase</fullName>
    </alternativeName>
</protein>
<evidence type="ECO:0000256" key="3">
    <source>
        <dbReference type="ARBA" id="ARBA00022679"/>
    </source>
</evidence>
<comment type="pathway">
    <text evidence="5">Cofactor biosynthesis; adenosylcobalamin biosynthesis; cob(II)yrinate a,c-diamide from sirohydrochlorin (anaerobic route): step 6/10.</text>
</comment>
<sequence>MSNSVPPRNKRGLRTGYTTGSNAAAAAKAATIALLTGQWLPQVTITLPISETATMTPVEMQRGEDWAYCCMVKDAGDDPDVTHGALICARVRHIDGAGITIDGGIGVGRVTLPGLGLPVGGPAINPVPRQQIADNVRDAVRECAPDGEAFLDHNGLEVVISVPDGERLAQKTLNPRLGIVGGISILGTTGKVFPYSTASWRASVIQAVEMAARNHVAKVVLCTGGRSEKFAMRLFPELPELAFVELSVFTGDALKTCLACGVEEAVFVGMIGKMIKTAQGHMQTHVAGNQVDFAFLAQVCRDVGAPQPLIDAVAHANTGRHFLELCQEYGQTAPLQRIVDLALMHCLRFIEAQGGAMGFETILVDFDGNVLARAGAPKPGRSGAPVGDSRPLIERLVSEPFGADDDEPLEDMP</sequence>
<keyword evidence="4 5" id="KW-0949">S-adenosyl-L-methionine</keyword>
<dbReference type="Gene3D" id="3.30.2110.10">
    <property type="entry name" value="CbiD-like"/>
    <property type="match status" value="1"/>
</dbReference>
<accession>A7NH19</accession>
<organism evidence="7 8">
    <name type="scientific">Roseiflexus castenholzii (strain DSM 13941 / HLO8)</name>
    <dbReference type="NCBI Taxonomy" id="383372"/>
    <lineage>
        <taxon>Bacteria</taxon>
        <taxon>Bacillati</taxon>
        <taxon>Chloroflexota</taxon>
        <taxon>Chloroflexia</taxon>
        <taxon>Chloroflexales</taxon>
        <taxon>Roseiflexineae</taxon>
        <taxon>Roseiflexaceae</taxon>
        <taxon>Roseiflexus</taxon>
    </lineage>
</organism>
<evidence type="ECO:0000256" key="1">
    <source>
        <dbReference type="ARBA" id="ARBA00022573"/>
    </source>
</evidence>
<dbReference type="eggNOG" id="COG1903">
    <property type="taxonomic scope" value="Bacteria"/>
</dbReference>
<comment type="catalytic activity">
    <reaction evidence="5">
        <text>Co-precorrin-5B + S-adenosyl-L-methionine = Co-precorrin-6A + S-adenosyl-L-homocysteine</text>
        <dbReference type="Rhea" id="RHEA:26285"/>
        <dbReference type="ChEBI" id="CHEBI:57856"/>
        <dbReference type="ChEBI" id="CHEBI:59789"/>
        <dbReference type="ChEBI" id="CHEBI:60063"/>
        <dbReference type="ChEBI" id="CHEBI:60064"/>
        <dbReference type="EC" id="2.1.1.195"/>
    </reaction>
</comment>
<dbReference type="NCBIfam" id="NF000849">
    <property type="entry name" value="PRK00075.1-1"/>
    <property type="match status" value="1"/>
</dbReference>
<feature type="compositionally biased region" description="Acidic residues" evidence="6">
    <location>
        <begin position="402"/>
        <end position="413"/>
    </location>
</feature>
<dbReference type="RefSeq" id="WP_012119197.1">
    <property type="nucleotide sequence ID" value="NC_009767.1"/>
</dbReference>
<proteinExistence type="inferred from homology"/>
<dbReference type="InterPro" id="IPR002748">
    <property type="entry name" value="CbiD"/>
</dbReference>
<evidence type="ECO:0000256" key="2">
    <source>
        <dbReference type="ARBA" id="ARBA00022603"/>
    </source>
</evidence>
<evidence type="ECO:0000313" key="7">
    <source>
        <dbReference type="EMBL" id="ABU56766.1"/>
    </source>
</evidence>
<dbReference type="PIRSF" id="PIRSF026782">
    <property type="entry name" value="CbiD"/>
    <property type="match status" value="1"/>
</dbReference>
<keyword evidence="1 5" id="KW-0169">Cobalamin biosynthesis</keyword>
<evidence type="ECO:0000256" key="4">
    <source>
        <dbReference type="ARBA" id="ARBA00022691"/>
    </source>
</evidence>
<name>A7NH19_ROSCS</name>
<dbReference type="Proteomes" id="UP000000263">
    <property type="component" value="Chromosome"/>
</dbReference>
<dbReference type="HAMAP" id="MF_00787">
    <property type="entry name" value="CbiD"/>
    <property type="match status" value="1"/>
</dbReference>
<gene>
    <name evidence="5" type="primary">cbiD</name>
    <name evidence="7" type="ordered locus">Rcas_0641</name>
</gene>
<dbReference type="OrthoDB" id="6439987at2"/>
<reference evidence="7 8" key="1">
    <citation type="submission" date="2007-08" db="EMBL/GenBank/DDBJ databases">
        <title>Complete sequence of Roseiflexus castenholzii DSM 13941.</title>
        <authorList>
            <consortium name="US DOE Joint Genome Institute"/>
            <person name="Copeland A."/>
            <person name="Lucas S."/>
            <person name="Lapidus A."/>
            <person name="Barry K."/>
            <person name="Glavina del Rio T."/>
            <person name="Dalin E."/>
            <person name="Tice H."/>
            <person name="Pitluck S."/>
            <person name="Thompson L.S."/>
            <person name="Brettin T."/>
            <person name="Bruce D."/>
            <person name="Detter J.C."/>
            <person name="Han C."/>
            <person name="Tapia R."/>
            <person name="Schmutz J."/>
            <person name="Larimer F."/>
            <person name="Land M."/>
            <person name="Hauser L."/>
            <person name="Kyrpides N."/>
            <person name="Mikhailova N."/>
            <person name="Bryant D.A."/>
            <person name="Hanada S."/>
            <person name="Tsukatani Y."/>
            <person name="Richardson P."/>
        </authorList>
    </citation>
    <scope>NUCLEOTIDE SEQUENCE [LARGE SCALE GENOMIC DNA]</scope>
    <source>
        <strain evidence="8">DSM 13941 / HLO8</strain>
    </source>
</reference>
<dbReference type="HOGENOM" id="CLU_041273_0_0_0"/>